<feature type="transmembrane region" description="Helical" evidence="5">
    <location>
        <begin position="12"/>
        <end position="30"/>
    </location>
</feature>
<comment type="caution">
    <text evidence="7">The sequence shown here is derived from an EMBL/GenBank/DDBJ whole genome shotgun (WGS) entry which is preliminary data.</text>
</comment>
<dbReference type="Proteomes" id="UP000447434">
    <property type="component" value="Chromosome 23"/>
</dbReference>
<feature type="transmembrane region" description="Helical" evidence="5">
    <location>
        <begin position="36"/>
        <end position="54"/>
    </location>
</feature>
<evidence type="ECO:0000313" key="7">
    <source>
        <dbReference type="EMBL" id="KAE9587450.1"/>
    </source>
</evidence>
<comment type="subcellular location">
    <subcellularLocation>
        <location evidence="1">Membrane</location>
        <topology evidence="1">Multi-pass membrane protein</topology>
    </subcellularLocation>
</comment>
<evidence type="ECO:0000256" key="1">
    <source>
        <dbReference type="ARBA" id="ARBA00004141"/>
    </source>
</evidence>
<dbReference type="OrthoDB" id="288203at2759"/>
<accession>A0A6A4NDD2</accession>
<dbReference type="Pfam" id="PF00916">
    <property type="entry name" value="Sulfate_transp"/>
    <property type="match status" value="1"/>
</dbReference>
<sequence length="76" mass="8585">MNCSGGCKTAMSIIVQAFLMAFILQFLAPFFYYTPLFALTALTFSTMLGLINYTEAIHLYKVDKFDFIICNNGEHV</sequence>
<evidence type="ECO:0000256" key="5">
    <source>
        <dbReference type="SAM" id="Phobius"/>
    </source>
</evidence>
<name>A0A6A4NDD2_LUPAL</name>
<keyword evidence="3 5" id="KW-1133">Transmembrane helix</keyword>
<dbReference type="InterPro" id="IPR011547">
    <property type="entry name" value="SLC26A/SulP_dom"/>
</dbReference>
<dbReference type="GO" id="GO:0016020">
    <property type="term" value="C:membrane"/>
    <property type="evidence" value="ECO:0007669"/>
    <property type="project" value="UniProtKB-SubCell"/>
</dbReference>
<proteinExistence type="predicted"/>
<evidence type="ECO:0000256" key="2">
    <source>
        <dbReference type="ARBA" id="ARBA00022692"/>
    </source>
</evidence>
<dbReference type="AlphaFoldDB" id="A0A6A4NDD2"/>
<evidence type="ECO:0000313" key="8">
    <source>
        <dbReference type="Proteomes" id="UP000447434"/>
    </source>
</evidence>
<dbReference type="EMBL" id="WOCE01000023">
    <property type="protein sequence ID" value="KAE9587450.1"/>
    <property type="molecule type" value="Genomic_DNA"/>
</dbReference>
<keyword evidence="8" id="KW-1185">Reference proteome</keyword>
<reference evidence="8" key="1">
    <citation type="journal article" date="2020" name="Nat. Commun.">
        <title>Genome sequence of the cluster root forming white lupin.</title>
        <authorList>
            <person name="Hufnagel B."/>
            <person name="Marques A."/>
            <person name="Soriano A."/>
            <person name="Marques L."/>
            <person name="Divol F."/>
            <person name="Doumas P."/>
            <person name="Sallet E."/>
            <person name="Mancinotti D."/>
            <person name="Carrere S."/>
            <person name="Marande W."/>
            <person name="Arribat S."/>
            <person name="Keller J."/>
            <person name="Huneau C."/>
            <person name="Blein T."/>
            <person name="Aime D."/>
            <person name="Laguerre M."/>
            <person name="Taylor J."/>
            <person name="Schubert V."/>
            <person name="Nelson M."/>
            <person name="Geu-Flores F."/>
            <person name="Crespi M."/>
            <person name="Gallardo-Guerrero K."/>
            <person name="Delaux P.-M."/>
            <person name="Salse J."/>
            <person name="Berges H."/>
            <person name="Guyot R."/>
            <person name="Gouzy J."/>
            <person name="Peret B."/>
        </authorList>
    </citation>
    <scope>NUCLEOTIDE SEQUENCE [LARGE SCALE GENOMIC DNA]</scope>
    <source>
        <strain evidence="8">cv. Amiga</strain>
    </source>
</reference>
<keyword evidence="4 5" id="KW-0472">Membrane</keyword>
<gene>
    <name evidence="7" type="ORF">Lalb_Chr23g0273751</name>
</gene>
<evidence type="ECO:0000256" key="4">
    <source>
        <dbReference type="ARBA" id="ARBA00023136"/>
    </source>
</evidence>
<keyword evidence="2 5" id="KW-0812">Transmembrane</keyword>
<dbReference type="InterPro" id="IPR001902">
    <property type="entry name" value="SLC26A/SulP_fam"/>
</dbReference>
<evidence type="ECO:0000256" key="3">
    <source>
        <dbReference type="ARBA" id="ARBA00022989"/>
    </source>
</evidence>
<feature type="domain" description="SLC26A/SulP transporter" evidence="6">
    <location>
        <begin position="1"/>
        <end position="70"/>
    </location>
</feature>
<evidence type="ECO:0000259" key="6">
    <source>
        <dbReference type="Pfam" id="PF00916"/>
    </source>
</evidence>
<dbReference type="PANTHER" id="PTHR11814">
    <property type="entry name" value="SULFATE TRANSPORTER"/>
    <property type="match status" value="1"/>
</dbReference>
<protein>
    <submittedName>
        <fullName evidence="7">Putative SLC26A/SulP transporter</fullName>
    </submittedName>
</protein>
<organism evidence="7 8">
    <name type="scientific">Lupinus albus</name>
    <name type="common">White lupine</name>
    <name type="synonym">Lupinus termis</name>
    <dbReference type="NCBI Taxonomy" id="3870"/>
    <lineage>
        <taxon>Eukaryota</taxon>
        <taxon>Viridiplantae</taxon>
        <taxon>Streptophyta</taxon>
        <taxon>Embryophyta</taxon>
        <taxon>Tracheophyta</taxon>
        <taxon>Spermatophyta</taxon>
        <taxon>Magnoliopsida</taxon>
        <taxon>eudicotyledons</taxon>
        <taxon>Gunneridae</taxon>
        <taxon>Pentapetalae</taxon>
        <taxon>rosids</taxon>
        <taxon>fabids</taxon>
        <taxon>Fabales</taxon>
        <taxon>Fabaceae</taxon>
        <taxon>Papilionoideae</taxon>
        <taxon>50 kb inversion clade</taxon>
        <taxon>genistoids sensu lato</taxon>
        <taxon>core genistoids</taxon>
        <taxon>Genisteae</taxon>
        <taxon>Lupinus</taxon>
    </lineage>
</organism>
<dbReference type="GO" id="GO:0055085">
    <property type="term" value="P:transmembrane transport"/>
    <property type="evidence" value="ECO:0007669"/>
    <property type="project" value="InterPro"/>
</dbReference>